<comment type="caution">
    <text evidence="2">The sequence shown here is derived from an EMBL/GenBank/DDBJ whole genome shotgun (WGS) entry which is preliminary data.</text>
</comment>
<keyword evidence="1" id="KW-0812">Transmembrane</keyword>
<keyword evidence="1" id="KW-1133">Transmembrane helix</keyword>
<evidence type="ECO:0008006" key="4">
    <source>
        <dbReference type="Google" id="ProtNLM"/>
    </source>
</evidence>
<dbReference type="EMBL" id="PGFB01000001">
    <property type="protein sequence ID" value="PJJ65611.1"/>
    <property type="molecule type" value="Genomic_DNA"/>
</dbReference>
<keyword evidence="1" id="KW-0472">Membrane</keyword>
<accession>A0A2M9C500</accession>
<keyword evidence="3" id="KW-1185">Reference proteome</keyword>
<dbReference type="RefSeq" id="WP_100343480.1">
    <property type="nucleotide sequence ID" value="NZ_PGFB01000001.1"/>
</dbReference>
<feature type="transmembrane region" description="Helical" evidence="1">
    <location>
        <begin position="95"/>
        <end position="123"/>
    </location>
</feature>
<dbReference type="Proteomes" id="UP000230161">
    <property type="component" value="Unassembled WGS sequence"/>
</dbReference>
<protein>
    <recommendedName>
        <fullName evidence="4">DUF2975 family protein</fullName>
    </recommendedName>
</protein>
<proteinExistence type="predicted"/>
<evidence type="ECO:0000313" key="2">
    <source>
        <dbReference type="EMBL" id="PJJ65611.1"/>
    </source>
</evidence>
<organism evidence="2 3">
    <name type="scientific">Compostimonas suwonensis</name>
    <dbReference type="NCBI Taxonomy" id="1048394"/>
    <lineage>
        <taxon>Bacteria</taxon>
        <taxon>Bacillati</taxon>
        <taxon>Actinomycetota</taxon>
        <taxon>Actinomycetes</taxon>
        <taxon>Micrococcales</taxon>
        <taxon>Microbacteriaceae</taxon>
        <taxon>Compostimonas</taxon>
    </lineage>
</organism>
<evidence type="ECO:0000313" key="3">
    <source>
        <dbReference type="Proteomes" id="UP000230161"/>
    </source>
</evidence>
<name>A0A2M9C500_9MICO</name>
<evidence type="ECO:0000256" key="1">
    <source>
        <dbReference type="SAM" id="Phobius"/>
    </source>
</evidence>
<feature type="transmembrane region" description="Helical" evidence="1">
    <location>
        <begin position="187"/>
        <end position="206"/>
    </location>
</feature>
<dbReference type="AlphaFoldDB" id="A0A2M9C500"/>
<feature type="transmembrane region" description="Helical" evidence="1">
    <location>
        <begin position="20"/>
        <end position="44"/>
    </location>
</feature>
<feature type="transmembrane region" description="Helical" evidence="1">
    <location>
        <begin position="135"/>
        <end position="153"/>
    </location>
</feature>
<reference evidence="2 3" key="1">
    <citation type="submission" date="2017-11" db="EMBL/GenBank/DDBJ databases">
        <title>Genomic Encyclopedia of Archaeal and Bacterial Type Strains, Phase II (KMG-II): From Individual Species to Whole Genera.</title>
        <authorList>
            <person name="Goeker M."/>
        </authorList>
    </citation>
    <scope>NUCLEOTIDE SEQUENCE [LARGE SCALE GENOMIC DNA]</scope>
    <source>
        <strain evidence="2 3">DSM 25625</strain>
    </source>
</reference>
<sequence length="217" mass="23296">MSVLSPAAIARRALTTVERVILRAIIMLSVLYLALTVTGAFLSLRQKLADDIWTFQLPGGFTTPSLPFPSTGTAVVETASRSTDVWLTVSHVSPAVAWLVSLQNVLGLLMILAVGGSVVFLCLRVLRRRPFVRSMTIMLAVTAFALIVFGSGVELFSTWANTLVTQEITGGSTTTPLGTAYRFDFPGTWLTIGLGVAAVAFAFNVGERMQRDTEGLV</sequence>
<gene>
    <name evidence="2" type="ORF">CLV54_0647</name>
</gene>